<protein>
    <submittedName>
        <fullName evidence="1">Uncharacterized protein</fullName>
    </submittedName>
</protein>
<keyword evidence="2" id="KW-1185">Reference proteome</keyword>
<evidence type="ECO:0000313" key="2">
    <source>
        <dbReference type="Proteomes" id="UP001597560"/>
    </source>
</evidence>
<dbReference type="SUPFAM" id="SSF47789">
    <property type="entry name" value="C-terminal domain of RNA polymerase alpha subunit"/>
    <property type="match status" value="1"/>
</dbReference>
<reference evidence="2" key="1">
    <citation type="journal article" date="2019" name="Int. J. Syst. Evol. Microbiol.">
        <title>The Global Catalogue of Microorganisms (GCM) 10K type strain sequencing project: providing services to taxonomists for standard genome sequencing and annotation.</title>
        <authorList>
            <consortium name="The Broad Institute Genomics Platform"/>
            <consortium name="The Broad Institute Genome Sequencing Center for Infectious Disease"/>
            <person name="Wu L."/>
            <person name="Ma J."/>
        </authorList>
    </citation>
    <scope>NUCLEOTIDE SEQUENCE [LARGE SCALE GENOMIC DNA]</scope>
    <source>
        <strain evidence="2">KCTC 23098</strain>
    </source>
</reference>
<dbReference type="RefSeq" id="WP_377611768.1">
    <property type="nucleotide sequence ID" value="NZ_JBHUPA010000008.1"/>
</dbReference>
<proteinExistence type="predicted"/>
<dbReference type="Proteomes" id="UP001597560">
    <property type="component" value="Unassembled WGS sequence"/>
</dbReference>
<sequence>MPKILSTEDFISQPLEEHRFSEPFLQKCRQQHISTLKDLLTLGTQGMLRISSFDEADREEFYAYLQQHRILYLLNLSS</sequence>
<accession>A0ABW6B530</accession>
<name>A0ABW6B530_9SPHI</name>
<gene>
    <name evidence="1" type="ORF">ACFS6J_17845</name>
</gene>
<dbReference type="EMBL" id="JBHUPA010000008">
    <property type="protein sequence ID" value="MFD2963673.1"/>
    <property type="molecule type" value="Genomic_DNA"/>
</dbReference>
<organism evidence="1 2">
    <name type="scientific">Olivibacter jilunii</name>
    <dbReference type="NCBI Taxonomy" id="985016"/>
    <lineage>
        <taxon>Bacteria</taxon>
        <taxon>Pseudomonadati</taxon>
        <taxon>Bacteroidota</taxon>
        <taxon>Sphingobacteriia</taxon>
        <taxon>Sphingobacteriales</taxon>
        <taxon>Sphingobacteriaceae</taxon>
        <taxon>Olivibacter</taxon>
    </lineage>
</organism>
<evidence type="ECO:0000313" key="1">
    <source>
        <dbReference type="EMBL" id="MFD2963673.1"/>
    </source>
</evidence>
<comment type="caution">
    <text evidence="1">The sequence shown here is derived from an EMBL/GenBank/DDBJ whole genome shotgun (WGS) entry which is preliminary data.</text>
</comment>